<keyword evidence="2 5" id="KW-0812">Transmembrane</keyword>
<feature type="transmembrane region" description="Helical" evidence="5">
    <location>
        <begin position="16"/>
        <end position="37"/>
    </location>
</feature>
<keyword evidence="4 5" id="KW-0472">Membrane</keyword>
<comment type="caution">
    <text evidence="7">The sequence shown here is derived from an EMBL/GenBank/DDBJ whole genome shotgun (WGS) entry which is preliminary data.</text>
</comment>
<feature type="transmembrane region" description="Helical" evidence="5">
    <location>
        <begin position="43"/>
        <end position="61"/>
    </location>
</feature>
<evidence type="ECO:0000313" key="8">
    <source>
        <dbReference type="Proteomes" id="UP000739538"/>
    </source>
</evidence>
<dbReference type="InterPro" id="IPR052185">
    <property type="entry name" value="IPC_Synthase-Related"/>
</dbReference>
<evidence type="ECO:0000256" key="4">
    <source>
        <dbReference type="ARBA" id="ARBA00023136"/>
    </source>
</evidence>
<dbReference type="InterPro" id="IPR036938">
    <property type="entry name" value="PAP2/HPO_sf"/>
</dbReference>
<dbReference type="GO" id="GO:0016020">
    <property type="term" value="C:membrane"/>
    <property type="evidence" value="ECO:0007669"/>
    <property type="project" value="UniProtKB-SubCell"/>
</dbReference>
<dbReference type="PANTHER" id="PTHR31310">
    <property type="match status" value="1"/>
</dbReference>
<dbReference type="PANTHER" id="PTHR31310:SF7">
    <property type="entry name" value="PA-PHOSPHATASE RELATED-FAMILY PROTEIN DDB_G0268928"/>
    <property type="match status" value="1"/>
</dbReference>
<feature type="transmembrane region" description="Helical" evidence="5">
    <location>
        <begin position="269"/>
        <end position="287"/>
    </location>
</feature>
<dbReference type="Proteomes" id="UP000739538">
    <property type="component" value="Unassembled WGS sequence"/>
</dbReference>
<reference evidence="7" key="2">
    <citation type="journal article" date="2021" name="Microbiome">
        <title>Successional dynamics and alternative stable states in a saline activated sludge microbial community over 9 years.</title>
        <authorList>
            <person name="Wang Y."/>
            <person name="Ye J."/>
            <person name="Ju F."/>
            <person name="Liu L."/>
            <person name="Boyd J.A."/>
            <person name="Deng Y."/>
            <person name="Parks D.H."/>
            <person name="Jiang X."/>
            <person name="Yin X."/>
            <person name="Woodcroft B.J."/>
            <person name="Tyson G.W."/>
            <person name="Hugenholtz P."/>
            <person name="Polz M.F."/>
            <person name="Zhang T."/>
        </authorList>
    </citation>
    <scope>NUCLEOTIDE SEQUENCE</scope>
    <source>
        <strain evidence="7">HKST-UBA02</strain>
    </source>
</reference>
<evidence type="ECO:0000256" key="5">
    <source>
        <dbReference type="SAM" id="Phobius"/>
    </source>
</evidence>
<evidence type="ECO:0000256" key="2">
    <source>
        <dbReference type="ARBA" id="ARBA00022692"/>
    </source>
</evidence>
<organism evidence="7 8">
    <name type="scientific">Eiseniibacteriota bacterium</name>
    <dbReference type="NCBI Taxonomy" id="2212470"/>
    <lineage>
        <taxon>Bacteria</taxon>
        <taxon>Candidatus Eiseniibacteriota</taxon>
    </lineage>
</organism>
<feature type="domain" description="Inositolphosphotransferase Aur1/Ipt1" evidence="6">
    <location>
        <begin position="106"/>
        <end position="280"/>
    </location>
</feature>
<feature type="transmembrane region" description="Helical" evidence="5">
    <location>
        <begin position="73"/>
        <end position="93"/>
    </location>
</feature>
<proteinExistence type="predicted"/>
<name>A0A956NLK8_UNCEI</name>
<keyword evidence="3 5" id="KW-1133">Transmembrane helix</keyword>
<sequence length="300" mass="33028">MVVRRLPSYGYQPIDLIGMSFAAFCVLCLLISLLIGVHRVPNGPAWLAGCSAFLLLTYFARFVPPRGPRVLRFLRDSYVLWALPGAYTAAGIVNRSFTSRYFDDIVLGWERALFGGHPHAEFAAHLPYAALSEFLHFCYYTYLWLMPILGFYLVFRGRHEQFRMTATTVGLTFYSCFAFFIVFPVLGPWYTFPHVDAPGSLFIGLVHRTLEHGAAIGTAFPSSHCAVATAVAGSAWRFTETSFAVAITIVAAGIVLGTMYGGFHYAIDSVVGVVVGLGFVAVGPRAHRGMMRVGGWRDGE</sequence>
<evidence type="ECO:0000259" key="6">
    <source>
        <dbReference type="Pfam" id="PF14378"/>
    </source>
</evidence>
<evidence type="ECO:0000313" key="7">
    <source>
        <dbReference type="EMBL" id="MCA9759405.1"/>
    </source>
</evidence>
<feature type="transmembrane region" description="Helical" evidence="5">
    <location>
        <begin position="167"/>
        <end position="192"/>
    </location>
</feature>
<feature type="transmembrane region" description="Helical" evidence="5">
    <location>
        <begin position="134"/>
        <end position="155"/>
    </location>
</feature>
<dbReference type="SUPFAM" id="SSF48317">
    <property type="entry name" value="Acid phosphatase/Vanadium-dependent haloperoxidase"/>
    <property type="match status" value="1"/>
</dbReference>
<evidence type="ECO:0000256" key="3">
    <source>
        <dbReference type="ARBA" id="ARBA00022989"/>
    </source>
</evidence>
<dbReference type="AlphaFoldDB" id="A0A956NLK8"/>
<gene>
    <name evidence="7" type="ORF">KDA27_26665</name>
</gene>
<feature type="transmembrane region" description="Helical" evidence="5">
    <location>
        <begin position="243"/>
        <end position="263"/>
    </location>
</feature>
<comment type="subcellular location">
    <subcellularLocation>
        <location evidence="1">Membrane</location>
        <topology evidence="1">Multi-pass membrane protein</topology>
    </subcellularLocation>
</comment>
<dbReference type="Pfam" id="PF14378">
    <property type="entry name" value="PAP2_3"/>
    <property type="match status" value="1"/>
</dbReference>
<feature type="transmembrane region" description="Helical" evidence="5">
    <location>
        <begin position="212"/>
        <end position="236"/>
    </location>
</feature>
<dbReference type="Gene3D" id="1.20.144.10">
    <property type="entry name" value="Phosphatidic acid phosphatase type 2/haloperoxidase"/>
    <property type="match status" value="1"/>
</dbReference>
<dbReference type="EMBL" id="JAGQHS010000336">
    <property type="protein sequence ID" value="MCA9759405.1"/>
    <property type="molecule type" value="Genomic_DNA"/>
</dbReference>
<protein>
    <submittedName>
        <fullName evidence="7">Phosphatase PAP2 family protein</fullName>
    </submittedName>
</protein>
<reference evidence="7" key="1">
    <citation type="submission" date="2020-04" db="EMBL/GenBank/DDBJ databases">
        <authorList>
            <person name="Zhang T."/>
        </authorList>
    </citation>
    <scope>NUCLEOTIDE SEQUENCE</scope>
    <source>
        <strain evidence="7">HKST-UBA02</strain>
    </source>
</reference>
<evidence type="ECO:0000256" key="1">
    <source>
        <dbReference type="ARBA" id="ARBA00004141"/>
    </source>
</evidence>
<dbReference type="InterPro" id="IPR026841">
    <property type="entry name" value="Aur1/Ipt1"/>
</dbReference>
<accession>A0A956NLK8</accession>